<dbReference type="Proteomes" id="UP000197153">
    <property type="component" value="Chromosome 4"/>
</dbReference>
<dbReference type="KEGG" id="nao:Y958_31150"/>
<feature type="transmembrane region" description="Helical" evidence="1">
    <location>
        <begin position="178"/>
        <end position="199"/>
    </location>
</feature>
<name>A0A248K3S9_9PROT</name>
<keyword evidence="1" id="KW-0472">Membrane</keyword>
<evidence type="ECO:0000313" key="3">
    <source>
        <dbReference type="Proteomes" id="UP000197153"/>
    </source>
</evidence>
<feature type="transmembrane region" description="Helical" evidence="1">
    <location>
        <begin position="111"/>
        <end position="127"/>
    </location>
</feature>
<dbReference type="PANTHER" id="PTHR37314:SF5">
    <property type="entry name" value="SLR0142 PROTEIN"/>
    <property type="match status" value="1"/>
</dbReference>
<keyword evidence="3" id="KW-1185">Reference proteome</keyword>
<dbReference type="PANTHER" id="PTHR37314">
    <property type="entry name" value="SLR0142 PROTEIN"/>
    <property type="match status" value="1"/>
</dbReference>
<sequence>MKQGLPVLLSVNGGYVDTAGFLALQGLFTAHVTGNFVTFGASLVLGTSGAGAKLLALPVFCVVVILSRFLCAGLERRQIPILRTLLVLKMLLLAAGAALAIHFGPFHNGDALPAIVTGMVLVTAMALQNGMHRAHMSTTPPTTLMTGTTTQIMIDLADLMRGVTGEARTAAKGRLGKMSASVIGFAFGCAAAAGLFLVVREWAFVVPPVIAFIGVLVTGDVQASPVAPAGR</sequence>
<dbReference type="InterPro" id="IPR010699">
    <property type="entry name" value="DUF1275"/>
</dbReference>
<feature type="transmembrane region" description="Helical" evidence="1">
    <location>
        <begin position="54"/>
        <end position="74"/>
    </location>
</feature>
<evidence type="ECO:0000256" key="1">
    <source>
        <dbReference type="SAM" id="Phobius"/>
    </source>
</evidence>
<dbReference type="EMBL" id="CP022113">
    <property type="protein sequence ID" value="ASG25391.1"/>
    <property type="molecule type" value="Genomic_DNA"/>
</dbReference>
<gene>
    <name evidence="2" type="ORF">Y958_31150</name>
</gene>
<reference evidence="2 3" key="1">
    <citation type="submission" date="2017-06" db="EMBL/GenBank/DDBJ databases">
        <title>Complete genome sequence of Nitrospirillum amazonense strain CBAmC, an endophytic nitrogen-fixing and plant growth-promoting bacterium, isolated from sugarcane.</title>
        <authorList>
            <person name="Schwab S."/>
            <person name="dos Santos Teixeira K.R."/>
            <person name="Simoes Araujo J.L."/>
            <person name="Soares Vidal M."/>
            <person name="Borges de Freitas H.R."/>
            <person name="Rivello Crivelaro A.L."/>
            <person name="Bueno de Camargo Nunes A."/>
            <person name="dos Santos C.M."/>
            <person name="Palmeira da Silva Rosa D."/>
            <person name="da Silva Padilha D."/>
            <person name="da Silva E."/>
            <person name="Araujo Terra L."/>
            <person name="Soares Mendes V."/>
            <person name="Farinelli L."/>
            <person name="Magalhaes Cruz L."/>
            <person name="Baldani J.I."/>
        </authorList>
    </citation>
    <scope>NUCLEOTIDE SEQUENCE [LARGE SCALE GENOMIC DNA]</scope>
    <source>
        <strain evidence="2 3">CBAmC</strain>
    </source>
</reference>
<evidence type="ECO:0008006" key="4">
    <source>
        <dbReference type="Google" id="ProtNLM"/>
    </source>
</evidence>
<proteinExistence type="predicted"/>
<accession>A0A248K3S9</accession>
<organism evidence="2 3">
    <name type="scientific">Nitrospirillum viridazoti CBAmc</name>
    <dbReference type="NCBI Taxonomy" id="1441467"/>
    <lineage>
        <taxon>Bacteria</taxon>
        <taxon>Pseudomonadati</taxon>
        <taxon>Pseudomonadota</taxon>
        <taxon>Alphaproteobacteria</taxon>
        <taxon>Rhodospirillales</taxon>
        <taxon>Azospirillaceae</taxon>
        <taxon>Nitrospirillum</taxon>
        <taxon>Nitrospirillum viridazoti</taxon>
    </lineage>
</organism>
<feature type="transmembrane region" description="Helical" evidence="1">
    <location>
        <begin position="205"/>
        <end position="223"/>
    </location>
</feature>
<dbReference type="AlphaFoldDB" id="A0A248K3S9"/>
<protein>
    <recommendedName>
        <fullName evidence="4">DUF1275 family protein</fullName>
    </recommendedName>
</protein>
<feature type="transmembrane region" description="Helical" evidence="1">
    <location>
        <begin position="86"/>
        <end position="105"/>
    </location>
</feature>
<keyword evidence="1" id="KW-1133">Transmembrane helix</keyword>
<keyword evidence="1" id="KW-0812">Transmembrane</keyword>
<evidence type="ECO:0000313" key="2">
    <source>
        <dbReference type="EMBL" id="ASG25391.1"/>
    </source>
</evidence>
<dbReference type="RefSeq" id="WP_088875751.1">
    <property type="nucleotide sequence ID" value="NZ_CP022113.1"/>
</dbReference>
<dbReference type="Pfam" id="PF06912">
    <property type="entry name" value="DUF1275"/>
    <property type="match status" value="1"/>
</dbReference>